<organism evidence="4 5">
    <name type="scientific">candidate division WOR-3 bacterium JGI_Cruoil_03_44_89</name>
    <dbReference type="NCBI Taxonomy" id="1973748"/>
    <lineage>
        <taxon>Bacteria</taxon>
        <taxon>Bacteria division WOR-3</taxon>
    </lineage>
</organism>
<dbReference type="Pfam" id="PF03372">
    <property type="entry name" value="Exo_endo_phos"/>
    <property type="match status" value="1"/>
</dbReference>
<evidence type="ECO:0008006" key="6">
    <source>
        <dbReference type="Google" id="ProtNLM"/>
    </source>
</evidence>
<name>A0A235BXF7_UNCW3</name>
<feature type="transmembrane region" description="Helical" evidence="1">
    <location>
        <begin position="41"/>
        <end position="62"/>
    </location>
</feature>
<dbReference type="NCBIfam" id="TIGR04183">
    <property type="entry name" value="Por_Secre_tail"/>
    <property type="match status" value="1"/>
</dbReference>
<keyword evidence="1" id="KW-0472">Membrane</keyword>
<dbReference type="SUPFAM" id="SSF56219">
    <property type="entry name" value="DNase I-like"/>
    <property type="match status" value="1"/>
</dbReference>
<proteinExistence type="predicted"/>
<feature type="domain" description="Endonuclease/exonuclease/phosphatase" evidence="2">
    <location>
        <begin position="259"/>
        <end position="518"/>
    </location>
</feature>
<dbReference type="CDD" id="cd00241">
    <property type="entry name" value="DOMON_like"/>
    <property type="match status" value="1"/>
</dbReference>
<dbReference type="InterPro" id="IPR005135">
    <property type="entry name" value="Endo/exonuclease/phosphatase"/>
</dbReference>
<evidence type="ECO:0000313" key="4">
    <source>
        <dbReference type="EMBL" id="OYD16235.1"/>
    </source>
</evidence>
<gene>
    <name evidence="4" type="ORF">CH333_03925</name>
</gene>
<comment type="caution">
    <text evidence="4">The sequence shown here is derived from an EMBL/GenBank/DDBJ whole genome shotgun (WGS) entry which is preliminary data.</text>
</comment>
<dbReference type="Proteomes" id="UP000215215">
    <property type="component" value="Unassembled WGS sequence"/>
</dbReference>
<dbReference type="Gene3D" id="2.60.40.4070">
    <property type="match status" value="1"/>
</dbReference>
<dbReference type="Pfam" id="PF13860">
    <property type="entry name" value="FlgD_ig"/>
    <property type="match status" value="1"/>
</dbReference>
<dbReference type="Gene3D" id="3.60.10.10">
    <property type="entry name" value="Endonuclease/exonuclease/phosphatase"/>
    <property type="match status" value="1"/>
</dbReference>
<dbReference type="AlphaFoldDB" id="A0A235BXF7"/>
<dbReference type="InterPro" id="IPR036691">
    <property type="entry name" value="Endo/exonu/phosph_ase_sf"/>
</dbReference>
<keyword evidence="1" id="KW-0812">Transmembrane</keyword>
<dbReference type="EMBL" id="NOZQ01000078">
    <property type="protein sequence ID" value="OYD16235.1"/>
    <property type="molecule type" value="Genomic_DNA"/>
</dbReference>
<evidence type="ECO:0000313" key="5">
    <source>
        <dbReference type="Proteomes" id="UP000215215"/>
    </source>
</evidence>
<evidence type="ECO:0000259" key="2">
    <source>
        <dbReference type="Pfam" id="PF03372"/>
    </source>
</evidence>
<reference evidence="4 5" key="1">
    <citation type="submission" date="2017-07" db="EMBL/GenBank/DDBJ databases">
        <title>Recovery of genomes from metagenomes via a dereplication, aggregation, and scoring strategy.</title>
        <authorList>
            <person name="Sieber C.M."/>
            <person name="Probst A.J."/>
            <person name="Sharrar A."/>
            <person name="Thomas B.C."/>
            <person name="Hess M."/>
            <person name="Tringe S.G."/>
            <person name="Banfield J.F."/>
        </authorList>
    </citation>
    <scope>NUCLEOTIDE SEQUENCE [LARGE SCALE GENOMIC DNA]</scope>
    <source>
        <strain evidence="4">JGI_Cruoil_03_44_89</strain>
    </source>
</reference>
<dbReference type="GO" id="GO:0003824">
    <property type="term" value="F:catalytic activity"/>
    <property type="evidence" value="ECO:0007669"/>
    <property type="project" value="InterPro"/>
</dbReference>
<accession>A0A235BXF7</accession>
<feature type="domain" description="FlgD/Vpr Ig-like" evidence="3">
    <location>
        <begin position="559"/>
        <end position="617"/>
    </location>
</feature>
<evidence type="ECO:0000256" key="1">
    <source>
        <dbReference type="SAM" id="Phobius"/>
    </source>
</evidence>
<keyword evidence="1" id="KW-1133">Transmembrane helix</keyword>
<evidence type="ECO:0000259" key="3">
    <source>
        <dbReference type="Pfam" id="PF13860"/>
    </source>
</evidence>
<dbReference type="InterPro" id="IPR025965">
    <property type="entry name" value="FlgD/Vpr_Ig-like"/>
</dbReference>
<protein>
    <recommendedName>
        <fullName evidence="6">T9SS type A sorting domain-containing protein</fullName>
    </recommendedName>
</protein>
<dbReference type="InterPro" id="IPR026444">
    <property type="entry name" value="Secre_tail"/>
</dbReference>
<sequence>MQECSRMTYYETVGETSNASLRRKNEKRDKKCPMSRPGPNFLLFAGLVVASLILLLLPVTAFSQAARIFIDGDFSDWQNLIPIYTDPIGDQVSGDIDFGQLWIANDERFLFLRIEVGAEINLQNDNDLILFLDTDNNPTTGTQIHGIGAELEWNFGDRTGIFVSGVDSFSISHRHIDLVTAPTVTSTQFEIAIDRYVEPVYPIPLFPEDTLKIMFADLTGGDLLPDSGISITYTFDDTSLPPLPSITLRRYDTDHLRLLTYNVSFSGLFDPSRVQCFDRILNAIKPDIIGFQEIYGYSAEETASLIESMLPSTGQQQWYSSRVDPDIITISRYLICSTYPIDGNGAFLIDLRPMYDTDLLLIVAHLPCCENNTERQLEIDAIMAFMRDAKAPGGILDLEPGTPIIIMGDMNLVGYRQQLETLLTGEIVNVDIYGQPFTPDWDGTDLADLSPRQTDLPMTYTWYRDNSSFWPGRLDFIIYTDSVIIPGNHFILFTPEMSADSLASYGLQPQDVIMASDHLPVASDFILPVSNDIQFTFLPVTFSLEQNYPNPFTLNTNIEFGLPRESYVNIVIYNLSGQRVITLVSEQKKADYYDIMWDGMNDKGMKMSPGIYFYRLETEDFCETKKMILIR</sequence>